<sequence>MVAITSAPPAVDARHHQSTTHLSFILYGIGRCLLSKANVTLRTPPPCVRSCSFTLNIEGLAFLTCLCLPSQ</sequence>
<dbReference type="Proteomes" id="UP001157418">
    <property type="component" value="Unassembled WGS sequence"/>
</dbReference>
<accession>A0AAU9LHX0</accession>
<dbReference type="AlphaFoldDB" id="A0AAU9LHX0"/>
<evidence type="ECO:0000313" key="2">
    <source>
        <dbReference type="Proteomes" id="UP001157418"/>
    </source>
</evidence>
<dbReference type="EMBL" id="CAKMRJ010000001">
    <property type="protein sequence ID" value="CAH1414070.1"/>
    <property type="molecule type" value="Genomic_DNA"/>
</dbReference>
<reference evidence="1 2" key="1">
    <citation type="submission" date="2022-01" db="EMBL/GenBank/DDBJ databases">
        <authorList>
            <person name="Xiong W."/>
            <person name="Schranz E."/>
        </authorList>
    </citation>
    <scope>NUCLEOTIDE SEQUENCE [LARGE SCALE GENOMIC DNA]</scope>
</reference>
<proteinExistence type="predicted"/>
<evidence type="ECO:0000313" key="1">
    <source>
        <dbReference type="EMBL" id="CAH1414070.1"/>
    </source>
</evidence>
<protein>
    <submittedName>
        <fullName evidence="1">Uncharacterized protein</fullName>
    </submittedName>
</protein>
<comment type="caution">
    <text evidence="1">The sequence shown here is derived from an EMBL/GenBank/DDBJ whole genome shotgun (WGS) entry which is preliminary data.</text>
</comment>
<name>A0AAU9LHX0_9ASTR</name>
<organism evidence="1 2">
    <name type="scientific">Lactuca virosa</name>
    <dbReference type="NCBI Taxonomy" id="75947"/>
    <lineage>
        <taxon>Eukaryota</taxon>
        <taxon>Viridiplantae</taxon>
        <taxon>Streptophyta</taxon>
        <taxon>Embryophyta</taxon>
        <taxon>Tracheophyta</taxon>
        <taxon>Spermatophyta</taxon>
        <taxon>Magnoliopsida</taxon>
        <taxon>eudicotyledons</taxon>
        <taxon>Gunneridae</taxon>
        <taxon>Pentapetalae</taxon>
        <taxon>asterids</taxon>
        <taxon>campanulids</taxon>
        <taxon>Asterales</taxon>
        <taxon>Asteraceae</taxon>
        <taxon>Cichorioideae</taxon>
        <taxon>Cichorieae</taxon>
        <taxon>Lactucinae</taxon>
        <taxon>Lactuca</taxon>
    </lineage>
</organism>
<keyword evidence="2" id="KW-1185">Reference proteome</keyword>
<gene>
    <name evidence="1" type="ORF">LVIROSA_LOCUS2003</name>
</gene>